<dbReference type="PANTHER" id="PTHR30419">
    <property type="entry name" value="HTH-TYPE TRANSCRIPTIONAL REGULATOR YBHD"/>
    <property type="match status" value="1"/>
</dbReference>
<evidence type="ECO:0000256" key="1">
    <source>
        <dbReference type="ARBA" id="ARBA00009437"/>
    </source>
</evidence>
<keyword evidence="2" id="KW-0805">Transcription regulation</keyword>
<dbReference type="Pfam" id="PF00126">
    <property type="entry name" value="HTH_1"/>
    <property type="match status" value="1"/>
</dbReference>
<dbReference type="AlphaFoldDB" id="A0A081FZV4"/>
<comment type="caution">
    <text evidence="6">The sequence shown here is derived from an EMBL/GenBank/DDBJ whole genome shotgun (WGS) entry which is preliminary data.</text>
</comment>
<dbReference type="SUPFAM" id="SSF53850">
    <property type="entry name" value="Periplasmic binding protein-like II"/>
    <property type="match status" value="1"/>
</dbReference>
<dbReference type="FunFam" id="1.10.10.10:FF:000001">
    <property type="entry name" value="LysR family transcriptional regulator"/>
    <property type="match status" value="1"/>
</dbReference>
<sequence>MNIKQLKYFLSIAENGSIAAAARALDVAQPALSIQISKLEHEVGASLFTRGHTGVQLTDAGELFHFHASAVVTQMDQALGEISDLNKTIQGTFVIAMNQATDNILALPLFRALEKRYPGIDLDLRTGLSYEVKNLLTSGDADLAIIYEDGQKDPDIIKYPLIKENLFFVCKPGTLNRRREEIDFAEMAEHEIVMTSEKESLGYTTARYERQTGIELKKRRPYGQLLTGLRFSAQGVCNIVLPSSAFYHLEERGEVQAYKIINPEVERDVYLAVDARKPLRLRTIKMMEVIRECVEQENKEKRWIGSPTFR</sequence>
<accession>A0A081FZV4</accession>
<dbReference type="STRING" id="1232683.ADIMK_1794"/>
<dbReference type="GO" id="GO:0005829">
    <property type="term" value="C:cytosol"/>
    <property type="evidence" value="ECO:0007669"/>
    <property type="project" value="TreeGrafter"/>
</dbReference>
<dbReference type="eggNOG" id="COG0583">
    <property type="taxonomic scope" value="Bacteria"/>
</dbReference>
<dbReference type="PATRIC" id="fig|1232683.4.peg.1768"/>
<dbReference type="PROSITE" id="PS50931">
    <property type="entry name" value="HTH_LYSR"/>
    <property type="match status" value="1"/>
</dbReference>
<protein>
    <submittedName>
        <fullName evidence="6">Transcriptional regulator, LysR family</fullName>
    </submittedName>
</protein>
<evidence type="ECO:0000313" key="7">
    <source>
        <dbReference type="Proteomes" id="UP000028252"/>
    </source>
</evidence>
<evidence type="ECO:0000259" key="5">
    <source>
        <dbReference type="PROSITE" id="PS50931"/>
    </source>
</evidence>
<dbReference type="PRINTS" id="PR00039">
    <property type="entry name" value="HTHLYSR"/>
</dbReference>
<dbReference type="InterPro" id="IPR000847">
    <property type="entry name" value="LysR_HTH_N"/>
</dbReference>
<dbReference type="EMBL" id="JMQN01000021">
    <property type="protein sequence ID" value="KEA64059.1"/>
    <property type="molecule type" value="Genomic_DNA"/>
</dbReference>
<reference evidence="6 7" key="1">
    <citation type="submission" date="2014-04" db="EMBL/GenBank/DDBJ databases">
        <title>Marinobacterium kochiensis sp. nov., isolated from sediment sample collected from Kochi backwaters in Kerala, India.</title>
        <authorList>
            <person name="Singh A."/>
            <person name="Pinnaka A.K."/>
        </authorList>
    </citation>
    <scope>NUCLEOTIDE SEQUENCE [LARGE SCALE GENOMIC DNA]</scope>
    <source>
        <strain evidence="6 7">AK27</strain>
    </source>
</reference>
<dbReference type="SUPFAM" id="SSF46785">
    <property type="entry name" value="Winged helix' DNA-binding domain"/>
    <property type="match status" value="1"/>
</dbReference>
<dbReference type="InterPro" id="IPR036390">
    <property type="entry name" value="WH_DNA-bd_sf"/>
</dbReference>
<evidence type="ECO:0000256" key="4">
    <source>
        <dbReference type="ARBA" id="ARBA00023163"/>
    </source>
</evidence>
<name>A0A081FZV4_9GAMM</name>
<evidence type="ECO:0000256" key="2">
    <source>
        <dbReference type="ARBA" id="ARBA00023015"/>
    </source>
</evidence>
<evidence type="ECO:0000313" key="6">
    <source>
        <dbReference type="EMBL" id="KEA64059.1"/>
    </source>
</evidence>
<dbReference type="InterPro" id="IPR050950">
    <property type="entry name" value="HTH-type_LysR_regulators"/>
</dbReference>
<dbReference type="RefSeq" id="WP_036186505.1">
    <property type="nucleotide sequence ID" value="NZ_JMQN01000021.1"/>
</dbReference>
<dbReference type="Pfam" id="PF03466">
    <property type="entry name" value="LysR_substrate"/>
    <property type="match status" value="1"/>
</dbReference>
<evidence type="ECO:0000256" key="3">
    <source>
        <dbReference type="ARBA" id="ARBA00023125"/>
    </source>
</evidence>
<dbReference type="Proteomes" id="UP000028252">
    <property type="component" value="Unassembled WGS sequence"/>
</dbReference>
<dbReference type="Gene3D" id="3.40.190.290">
    <property type="match status" value="1"/>
</dbReference>
<dbReference type="OrthoDB" id="8850588at2"/>
<keyword evidence="4" id="KW-0804">Transcription</keyword>
<keyword evidence="7" id="KW-1185">Reference proteome</keyword>
<dbReference type="InterPro" id="IPR036388">
    <property type="entry name" value="WH-like_DNA-bd_sf"/>
</dbReference>
<proteinExistence type="inferred from homology"/>
<keyword evidence="3" id="KW-0238">DNA-binding</keyword>
<dbReference type="InterPro" id="IPR005119">
    <property type="entry name" value="LysR_subst-bd"/>
</dbReference>
<comment type="similarity">
    <text evidence="1">Belongs to the LysR transcriptional regulatory family.</text>
</comment>
<gene>
    <name evidence="6" type="ORF">ADIMK_1794</name>
</gene>
<dbReference type="GO" id="GO:0003700">
    <property type="term" value="F:DNA-binding transcription factor activity"/>
    <property type="evidence" value="ECO:0007669"/>
    <property type="project" value="InterPro"/>
</dbReference>
<feature type="domain" description="HTH lysR-type" evidence="5">
    <location>
        <begin position="1"/>
        <end position="58"/>
    </location>
</feature>
<dbReference type="GO" id="GO:0003677">
    <property type="term" value="F:DNA binding"/>
    <property type="evidence" value="ECO:0007669"/>
    <property type="project" value="UniProtKB-KW"/>
</dbReference>
<dbReference type="Gene3D" id="1.10.10.10">
    <property type="entry name" value="Winged helix-like DNA-binding domain superfamily/Winged helix DNA-binding domain"/>
    <property type="match status" value="1"/>
</dbReference>
<organism evidence="6 7">
    <name type="scientific">Marinobacterium lacunae</name>
    <dbReference type="NCBI Taxonomy" id="1232683"/>
    <lineage>
        <taxon>Bacteria</taxon>
        <taxon>Pseudomonadati</taxon>
        <taxon>Pseudomonadota</taxon>
        <taxon>Gammaproteobacteria</taxon>
        <taxon>Oceanospirillales</taxon>
        <taxon>Oceanospirillaceae</taxon>
        <taxon>Marinobacterium</taxon>
    </lineage>
</organism>